<dbReference type="SUPFAM" id="SSF160419">
    <property type="entry name" value="YdfO-like"/>
    <property type="match status" value="1"/>
</dbReference>
<dbReference type="EMBL" id="BFBB01000008">
    <property type="protein sequence ID" value="GBF51232.1"/>
    <property type="molecule type" value="Genomic_DNA"/>
</dbReference>
<gene>
    <name evidence="1" type="ORF">LPTSP4_27640</name>
</gene>
<accession>A0A2P2E2V2</accession>
<reference evidence="1 2" key="1">
    <citation type="submission" date="2018-02" db="EMBL/GenBank/DDBJ databases">
        <title>Novel Leptospira species isolated from soil and water in Japan.</title>
        <authorList>
            <person name="Nakao R."/>
            <person name="Masuzawa T."/>
        </authorList>
    </citation>
    <scope>NUCLEOTIDE SEQUENCE [LARGE SCALE GENOMIC DNA]</scope>
    <source>
        <strain evidence="1 2">YH101</strain>
    </source>
</reference>
<dbReference type="Pfam" id="PF07166">
    <property type="entry name" value="DUF1398"/>
    <property type="match status" value="1"/>
</dbReference>
<dbReference type="AlphaFoldDB" id="A0A2P2E2V2"/>
<comment type="caution">
    <text evidence="1">The sequence shown here is derived from an EMBL/GenBank/DDBJ whole genome shotgun (WGS) entry which is preliminary data.</text>
</comment>
<dbReference type="Proteomes" id="UP000245133">
    <property type="component" value="Unassembled WGS sequence"/>
</dbReference>
<protein>
    <submittedName>
        <fullName evidence="1">Phage-like protein</fullName>
    </submittedName>
</protein>
<dbReference type="InterPro" id="IPR009833">
    <property type="entry name" value="DUF1398"/>
</dbReference>
<dbReference type="Gene3D" id="3.30.1810.10">
    <property type="entry name" value="YdfO-like"/>
    <property type="match status" value="1"/>
</dbReference>
<sequence>MSNLVTRLTEAQKHAMSIRPKVGGFPVLAEVLSQAGVIMNRWNLPSCQSIYRMQGGCVIQQGTPILTGIHEIPIFQKEKLIKAIRKDQNGESTFLEFLKETWEAGVVGYDVNFLERKVSYFGANGESYIEDYPEVHL</sequence>
<name>A0A2P2E2V2_9LEPT</name>
<evidence type="ECO:0000313" key="1">
    <source>
        <dbReference type="EMBL" id="GBF51232.1"/>
    </source>
</evidence>
<proteinExistence type="predicted"/>
<organism evidence="1 2">
    <name type="scientific">Leptospira ryugenii</name>
    <dbReference type="NCBI Taxonomy" id="1917863"/>
    <lineage>
        <taxon>Bacteria</taxon>
        <taxon>Pseudomonadati</taxon>
        <taxon>Spirochaetota</taxon>
        <taxon>Spirochaetia</taxon>
        <taxon>Leptospirales</taxon>
        <taxon>Leptospiraceae</taxon>
        <taxon>Leptospira</taxon>
    </lineage>
</organism>
<dbReference type="OrthoDB" id="4625048at2"/>
<dbReference type="RefSeq" id="WP_108977596.1">
    <property type="nucleotide sequence ID" value="NZ_BFBB01000008.1"/>
</dbReference>
<evidence type="ECO:0000313" key="2">
    <source>
        <dbReference type="Proteomes" id="UP000245133"/>
    </source>
</evidence>
<dbReference type="InterPro" id="IPR036696">
    <property type="entry name" value="YdfO-like_sf"/>
</dbReference>
<keyword evidence="2" id="KW-1185">Reference proteome</keyword>